<dbReference type="InterPro" id="IPR007064">
    <property type="entry name" value="Nmd3_N"/>
</dbReference>
<evidence type="ECO:0000313" key="2">
    <source>
        <dbReference type="EMBL" id="PIU98542.1"/>
    </source>
</evidence>
<name>A0A2M7B635_9BACT</name>
<evidence type="ECO:0000313" key="3">
    <source>
        <dbReference type="Proteomes" id="UP000228949"/>
    </source>
</evidence>
<organism evidence="2 3">
    <name type="scientific">Candidatus Wolfebacteria bacterium CG03_land_8_20_14_0_80_40_12</name>
    <dbReference type="NCBI Taxonomy" id="1975069"/>
    <lineage>
        <taxon>Bacteria</taxon>
        <taxon>Candidatus Wolfeibacteriota</taxon>
    </lineage>
</organism>
<accession>A0A2M7B635</accession>
<dbReference type="Proteomes" id="UP000228949">
    <property type="component" value="Unassembled WGS sequence"/>
</dbReference>
<gene>
    <name evidence="2" type="ORF">COS61_00820</name>
</gene>
<dbReference type="Pfam" id="PF04981">
    <property type="entry name" value="NMD3"/>
    <property type="match status" value="1"/>
</dbReference>
<dbReference type="AlphaFoldDB" id="A0A2M7B635"/>
<reference evidence="3" key="1">
    <citation type="submission" date="2017-09" db="EMBL/GenBank/DDBJ databases">
        <title>Depth-based differentiation of microbial function through sediment-hosted aquifers and enrichment of novel symbionts in the deep terrestrial subsurface.</title>
        <authorList>
            <person name="Probst A.J."/>
            <person name="Ladd B."/>
            <person name="Jarett J.K."/>
            <person name="Geller-Mcgrath D.E."/>
            <person name="Sieber C.M.K."/>
            <person name="Emerson J.B."/>
            <person name="Anantharaman K."/>
            <person name="Thomas B.C."/>
            <person name="Malmstrom R."/>
            <person name="Stieglmeier M."/>
            <person name="Klingl A."/>
            <person name="Woyke T."/>
            <person name="Ryan C.M."/>
            <person name="Banfield J.F."/>
        </authorList>
    </citation>
    <scope>NUCLEOTIDE SEQUENCE [LARGE SCALE GENOMIC DNA]</scope>
</reference>
<proteinExistence type="predicted"/>
<evidence type="ECO:0000259" key="1">
    <source>
        <dbReference type="Pfam" id="PF04981"/>
    </source>
</evidence>
<comment type="caution">
    <text evidence="2">The sequence shown here is derived from an EMBL/GenBank/DDBJ whole genome shotgun (WGS) entry which is preliminary data.</text>
</comment>
<protein>
    <recommendedName>
        <fullName evidence="1">Nmd3 N-terminal domain-containing protein</fullName>
    </recommendedName>
</protein>
<sequence length="166" mass="19379">MKRWRQRKIEKFSKSGPGLIFCDGCQAVYYKKSWHHNLRNYKNLKENLPVKFLLCPACRMIKNKQFEGEIIVKNAPARIKNNLINLVKAFCRRAYQKDPLDRLIAVKETRDGIKITTTENQLAVKLAKKIKDVFKKVELKISYSPAPSDTTYIILEFLPNKFDKSS</sequence>
<feature type="domain" description="Nmd3 N-terminal" evidence="1">
    <location>
        <begin position="50"/>
        <end position="142"/>
    </location>
</feature>
<dbReference type="EMBL" id="PEVJ01000021">
    <property type="protein sequence ID" value="PIU98542.1"/>
    <property type="molecule type" value="Genomic_DNA"/>
</dbReference>